<accession>A0AAV7X3I8</accession>
<keyword evidence="3" id="KW-1185">Reference proteome</keyword>
<dbReference type="AlphaFoldDB" id="A0AAV7X3I8"/>
<evidence type="ECO:0000313" key="3">
    <source>
        <dbReference type="Proteomes" id="UP001075354"/>
    </source>
</evidence>
<name>A0AAV7X3I8_9NEOP</name>
<sequence>MARAGAGLVLACSLLACVLDAASAECCDGFVMSLRTAPDTPDHEVWPGISLNRDDRVAGCASGRRREGSYCGVGSCNIFGCNCDGGCIRGRTFEVPTIGYHRSLAFYCDADVPDDLGQEDVARLVNHRGCTCSSANTPGSEFTLAATVVEGPEQDASDPLHCDKGMVYCEVDVRHVRSFGVTTSLSYTGGVNLVKVPADFSMTYTTEWSTSTSTESGHHCTAEGGGATWLRIKPKYYNVTVITRIPRLENGRNYCEVKQVYVPKTNPDGSIAGDRRCAYRKTDRSHCPRRYPSTTLPSPTVKTAGCSGDQFCSHV</sequence>
<feature type="signal peptide" evidence="1">
    <location>
        <begin position="1"/>
        <end position="24"/>
    </location>
</feature>
<dbReference type="Gene3D" id="3.30.70.2800">
    <property type="match status" value="1"/>
</dbReference>
<feature type="chain" id="PRO_5043933524" evidence="1">
    <location>
        <begin position="25"/>
        <end position="315"/>
    </location>
</feature>
<dbReference type="EMBL" id="JAPTSV010000014">
    <property type="protein sequence ID" value="KAJ1520479.1"/>
    <property type="molecule type" value="Genomic_DNA"/>
</dbReference>
<dbReference type="PROSITE" id="PS51257">
    <property type="entry name" value="PROKAR_LIPOPROTEIN"/>
    <property type="match status" value="1"/>
</dbReference>
<dbReference type="InterPro" id="IPR025061">
    <property type="entry name" value="Diedel"/>
</dbReference>
<dbReference type="Proteomes" id="UP001075354">
    <property type="component" value="Chromosome 14"/>
</dbReference>
<proteinExistence type="predicted"/>
<protein>
    <submittedName>
        <fullName evidence="2">Uncharacterized protein</fullName>
    </submittedName>
</protein>
<comment type="caution">
    <text evidence="2">The sequence shown here is derived from an EMBL/GenBank/DDBJ whole genome shotgun (WGS) entry which is preliminary data.</text>
</comment>
<gene>
    <name evidence="2" type="ORF">ONE63_003605</name>
</gene>
<organism evidence="2 3">
    <name type="scientific">Megalurothrips usitatus</name>
    <name type="common">bean blossom thrips</name>
    <dbReference type="NCBI Taxonomy" id="439358"/>
    <lineage>
        <taxon>Eukaryota</taxon>
        <taxon>Metazoa</taxon>
        <taxon>Ecdysozoa</taxon>
        <taxon>Arthropoda</taxon>
        <taxon>Hexapoda</taxon>
        <taxon>Insecta</taxon>
        <taxon>Pterygota</taxon>
        <taxon>Neoptera</taxon>
        <taxon>Paraneoptera</taxon>
        <taxon>Thysanoptera</taxon>
        <taxon>Terebrantia</taxon>
        <taxon>Thripoidea</taxon>
        <taxon>Thripidae</taxon>
        <taxon>Megalurothrips</taxon>
    </lineage>
</organism>
<evidence type="ECO:0000256" key="1">
    <source>
        <dbReference type="SAM" id="SignalP"/>
    </source>
</evidence>
<reference evidence="2" key="1">
    <citation type="submission" date="2022-12" db="EMBL/GenBank/DDBJ databases">
        <title>Chromosome-level genome assembly of the bean flower thrips Megalurothrips usitatus.</title>
        <authorList>
            <person name="Ma L."/>
            <person name="Liu Q."/>
            <person name="Li H."/>
            <person name="Cai W."/>
        </authorList>
    </citation>
    <scope>NUCLEOTIDE SEQUENCE</scope>
    <source>
        <strain evidence="2">Cailab_2022a</strain>
    </source>
</reference>
<keyword evidence="1" id="KW-0732">Signal</keyword>
<evidence type="ECO:0000313" key="2">
    <source>
        <dbReference type="EMBL" id="KAJ1520479.1"/>
    </source>
</evidence>
<dbReference type="Pfam" id="PF13164">
    <property type="entry name" value="Diedel"/>
    <property type="match status" value="1"/>
</dbReference>